<evidence type="ECO:0000313" key="2">
    <source>
        <dbReference type="Proteomes" id="UP000185109"/>
    </source>
</evidence>
<accession>A0A1L5PDR2</accession>
<geneLocation type="plasmid" evidence="2">
    <name>prsp8c3c</name>
</geneLocation>
<dbReference type="InterPro" id="IPR006279">
    <property type="entry name" value="SoxD"/>
</dbReference>
<dbReference type="EMBL" id="CP017244">
    <property type="protein sequence ID" value="APO78166.1"/>
    <property type="molecule type" value="Genomic_DNA"/>
</dbReference>
<dbReference type="InterPro" id="IPR038561">
    <property type="entry name" value="SoxD_sf"/>
</dbReference>
<dbReference type="Proteomes" id="UP000185109">
    <property type="component" value="Plasmid pRsp8C3c"/>
</dbReference>
<protein>
    <submittedName>
        <fullName evidence="1">Sarcosine oxidase delta subunit SoxD 2</fullName>
        <ecNumber evidence="1">1.5.3.1</ecNumber>
    </submittedName>
</protein>
<keyword evidence="1" id="KW-0560">Oxidoreductase</keyword>
<gene>
    <name evidence="1" type="primary">soxD-2</name>
    <name evidence="1" type="ORF">AM571_PC00426</name>
</gene>
<dbReference type="GO" id="GO:0008115">
    <property type="term" value="F:sarcosine oxidase activity"/>
    <property type="evidence" value="ECO:0007669"/>
    <property type="project" value="UniProtKB-EC"/>
</dbReference>
<dbReference type="GO" id="GO:0046653">
    <property type="term" value="P:tetrahydrofolate metabolic process"/>
    <property type="evidence" value="ECO:0007669"/>
    <property type="project" value="InterPro"/>
</dbReference>
<sequence>MASLVPCPHCGPRPKEEFTIKGAALARPTPDAGPDDWFDYVYLRDNPRGAYEEFWHHTSGCRRWLVVDRNTATHEIAACRDATSGRKKGLGA</sequence>
<name>A0A1L5PDR2_RHIET</name>
<dbReference type="AlphaFoldDB" id="A0A1L5PDR2"/>
<dbReference type="Gene3D" id="3.30.2270.10">
    <property type="entry name" value="Folate-binding superfamily"/>
    <property type="match status" value="1"/>
</dbReference>
<dbReference type="Pfam" id="PF04267">
    <property type="entry name" value="SoxD"/>
    <property type="match status" value="1"/>
</dbReference>
<evidence type="ECO:0000313" key="1">
    <source>
        <dbReference type="EMBL" id="APO78166.1"/>
    </source>
</evidence>
<proteinExistence type="predicted"/>
<dbReference type="EC" id="1.5.3.1" evidence="1"/>
<reference evidence="1 2" key="1">
    <citation type="submission" date="2016-09" db="EMBL/GenBank/DDBJ databases">
        <title>The complete genome sequences of Rhizobium gallicum, symbiovars gallicum and phaseoli, symbionts associated to common bean (Phaseolus vulgaris).</title>
        <authorList>
            <person name="Bustos P."/>
            <person name="Santamaria R.I."/>
            <person name="Perez-Carrascal O.M."/>
            <person name="Juarez S."/>
            <person name="Lozano L."/>
            <person name="Martinez-Flores I."/>
            <person name="Martinez-Romero E."/>
            <person name="Cevallos M."/>
            <person name="Romero D."/>
            <person name="Davila G."/>
            <person name="Gonzalez V."/>
        </authorList>
    </citation>
    <scope>NUCLEOTIDE SEQUENCE [LARGE SCALE GENOMIC DNA]</scope>
    <source>
        <strain evidence="1 2">8C-3</strain>
        <plasmid evidence="2">Plasmid prsp8c3c</plasmid>
    </source>
</reference>
<keyword evidence="1" id="KW-0614">Plasmid</keyword>
<organism evidence="1 2">
    <name type="scientific">Rhizobium etli 8C-3</name>
    <dbReference type="NCBI Taxonomy" id="538025"/>
    <lineage>
        <taxon>Bacteria</taxon>
        <taxon>Pseudomonadati</taxon>
        <taxon>Pseudomonadota</taxon>
        <taxon>Alphaproteobacteria</taxon>
        <taxon>Hyphomicrobiales</taxon>
        <taxon>Rhizobiaceae</taxon>
        <taxon>Rhizobium/Agrobacterium group</taxon>
        <taxon>Rhizobium</taxon>
    </lineage>
</organism>
<dbReference type="RefSeq" id="WP_074065595.1">
    <property type="nucleotide sequence ID" value="NZ_CP017244.1"/>
</dbReference>